<proteinExistence type="predicted"/>
<feature type="chain" id="PRO_5028830737" evidence="1">
    <location>
        <begin position="30"/>
        <end position="259"/>
    </location>
</feature>
<dbReference type="KEGG" id="cfon:HZU75_00675"/>
<dbReference type="RefSeq" id="WP_180307313.1">
    <property type="nucleotide sequence ID" value="NZ_CP058952.1"/>
</dbReference>
<gene>
    <name evidence="2" type="ORF">HZU75_00675</name>
</gene>
<name>A0A7D5ZCU5_9NEIS</name>
<organism evidence="2 3">
    <name type="scientific">Chitinibacter fontanus</name>
    <dbReference type="NCBI Taxonomy" id="1737446"/>
    <lineage>
        <taxon>Bacteria</taxon>
        <taxon>Pseudomonadati</taxon>
        <taxon>Pseudomonadota</taxon>
        <taxon>Betaproteobacteria</taxon>
        <taxon>Neisseriales</taxon>
        <taxon>Chitinibacteraceae</taxon>
        <taxon>Chitinibacter</taxon>
    </lineage>
</organism>
<dbReference type="AlphaFoldDB" id="A0A7D5ZCU5"/>
<dbReference type="EMBL" id="CP058952">
    <property type="protein sequence ID" value="QLI80168.1"/>
    <property type="molecule type" value="Genomic_DNA"/>
</dbReference>
<feature type="signal peptide" evidence="1">
    <location>
        <begin position="1"/>
        <end position="29"/>
    </location>
</feature>
<evidence type="ECO:0000256" key="1">
    <source>
        <dbReference type="SAM" id="SignalP"/>
    </source>
</evidence>
<protein>
    <submittedName>
        <fullName evidence="2">Transporter substrate-binding domain-containing protein</fullName>
    </submittedName>
</protein>
<reference evidence="2 3" key="1">
    <citation type="journal article" date="2016" name="Int. J. Syst. Evol. Microbiol.">
        <title>Chitinibacter fontanus sp. nov., isolated from a spring.</title>
        <authorList>
            <person name="Sheu S.Y."/>
            <person name="Li Y.S."/>
            <person name="Young C.C."/>
            <person name="Chen W.M."/>
        </authorList>
    </citation>
    <scope>NUCLEOTIDE SEQUENCE [LARGE SCALE GENOMIC DNA]</scope>
    <source>
        <strain evidence="2 3">STM-7</strain>
    </source>
</reference>
<accession>A0A7D5ZCU5</accession>
<dbReference type="PANTHER" id="PTHR35936">
    <property type="entry name" value="MEMBRANE-BOUND LYTIC MUREIN TRANSGLYCOSYLASE F"/>
    <property type="match status" value="1"/>
</dbReference>
<keyword evidence="1" id="KW-0732">Signal</keyword>
<keyword evidence="3" id="KW-1185">Reference proteome</keyword>
<evidence type="ECO:0000313" key="2">
    <source>
        <dbReference type="EMBL" id="QLI80168.1"/>
    </source>
</evidence>
<dbReference type="Proteomes" id="UP000510822">
    <property type="component" value="Chromosome"/>
</dbReference>
<dbReference type="Gene3D" id="3.40.190.10">
    <property type="entry name" value="Periplasmic binding protein-like II"/>
    <property type="match status" value="2"/>
</dbReference>
<sequence length="259" mass="28235">MATHLACRSRKICWPILLFATCLSAAAWAEPLELLVEDAAEPFSKADGTGYSNDVVRAAFAAVGVEVKLTVVPYSRCKAMVLDGAVAGCFNMAWEPALEGKVKFADEPLYRALGVYFQNKAHPLSVKKESELAAPVRIGTVKDYEYADSALQTKARGATFFPGRSEQVSLRRLAEGKLDAALVISNELQGSQYWAESAGVDKKVEVAFPSTHTLVFIGFSANHPQGAWALEKFNQGHKIIRDNGLVTQLRSKWSAPTKK</sequence>
<dbReference type="PANTHER" id="PTHR35936:SF35">
    <property type="entry name" value="L-CYSTINE-BINDING PROTEIN TCYJ"/>
    <property type="match status" value="1"/>
</dbReference>
<dbReference type="SUPFAM" id="SSF53850">
    <property type="entry name" value="Periplasmic binding protein-like II"/>
    <property type="match status" value="1"/>
</dbReference>
<evidence type="ECO:0000313" key="3">
    <source>
        <dbReference type="Proteomes" id="UP000510822"/>
    </source>
</evidence>